<dbReference type="VEuPathDB" id="TriTrypDB:Tc_MARK_2008"/>
<evidence type="ECO:0000313" key="4">
    <source>
        <dbReference type="EMBL" id="PWV15641.1"/>
    </source>
</evidence>
<dbReference type="InterPro" id="IPR016181">
    <property type="entry name" value="Acyl_CoA_acyltransferase"/>
</dbReference>
<dbReference type="Proteomes" id="UP000246078">
    <property type="component" value="Unassembled WGS sequence"/>
</dbReference>
<reference evidence="4 5" key="1">
    <citation type="journal article" date="2018" name="Microb. Genom.">
        <title>Expanding an expanded genome: long-read sequencing of Trypanosoma cruzi.</title>
        <authorList>
            <person name="Berna L."/>
            <person name="Rodriguez M."/>
            <person name="Chiribao M.L."/>
            <person name="Parodi-Talice A."/>
            <person name="Pita S."/>
            <person name="Rijo G."/>
            <person name="Alvarez-Valin F."/>
            <person name="Robello C."/>
        </authorList>
    </citation>
    <scope>NUCLEOTIDE SEQUENCE [LARGE SCALE GENOMIC DNA]</scope>
    <source>
        <strain evidence="4 5">TCC</strain>
    </source>
</reference>
<keyword evidence="2" id="KW-0808">Transferase</keyword>
<dbReference type="InterPro" id="IPR004616">
    <property type="entry name" value="Leu/Phe-tRNA_Trfase"/>
</dbReference>
<dbReference type="VEuPathDB" id="TriTrypDB:TcG_01065"/>
<evidence type="ECO:0000256" key="3">
    <source>
        <dbReference type="ARBA" id="ARBA00023315"/>
    </source>
</evidence>
<keyword evidence="1" id="KW-0963">Cytoplasm</keyword>
<dbReference type="PANTHER" id="PTHR30098:SF7">
    <property type="entry name" value="LEUCYL_PHENYLALANYL-TRNA PROTEIN TRANSFERASE"/>
    <property type="match status" value="1"/>
</dbReference>
<dbReference type="VEuPathDB" id="TriTrypDB:TcYC6_0097620"/>
<dbReference type="VEuPathDB" id="TriTrypDB:TcCL_ESM01093"/>
<dbReference type="Gene3D" id="3.40.630.70">
    <property type="entry name" value="Leucyl/phenylalanyl-tRNA-protein transferase, C-terminal domain"/>
    <property type="match status" value="1"/>
</dbReference>
<evidence type="ECO:0000313" key="5">
    <source>
        <dbReference type="Proteomes" id="UP000246078"/>
    </source>
</evidence>
<dbReference type="GO" id="GO:0005737">
    <property type="term" value="C:cytoplasm"/>
    <property type="evidence" value="ECO:0007669"/>
    <property type="project" value="TreeGrafter"/>
</dbReference>
<dbReference type="AlphaFoldDB" id="A0A2V2X4G9"/>
<dbReference type="OMA" id="YHDYTMY"/>
<dbReference type="GO" id="GO:0008914">
    <property type="term" value="F:leucyl-tRNA--protein transferase activity"/>
    <property type="evidence" value="ECO:0007669"/>
    <property type="project" value="InterPro"/>
</dbReference>
<dbReference type="VEuPathDB" id="TriTrypDB:TCSYLVIO_003290"/>
<organism evidence="4 5">
    <name type="scientific">Trypanosoma cruzi</name>
    <dbReference type="NCBI Taxonomy" id="5693"/>
    <lineage>
        <taxon>Eukaryota</taxon>
        <taxon>Discoba</taxon>
        <taxon>Euglenozoa</taxon>
        <taxon>Kinetoplastea</taxon>
        <taxon>Metakinetoplastina</taxon>
        <taxon>Trypanosomatida</taxon>
        <taxon>Trypanosomatidae</taxon>
        <taxon>Trypanosoma</taxon>
        <taxon>Schizotrypanum</taxon>
    </lineage>
</organism>
<dbReference type="SUPFAM" id="SSF55729">
    <property type="entry name" value="Acyl-CoA N-acyltransferases (Nat)"/>
    <property type="match status" value="1"/>
</dbReference>
<dbReference type="VEuPathDB" id="TriTrypDB:ECC02_000066"/>
<protein>
    <submittedName>
        <fullName evidence="4">Uncharacterized protein</fullName>
    </submittedName>
</protein>
<dbReference type="VEuPathDB" id="TriTrypDB:C4B63_18g280"/>
<sequence length="384" mass="43456">MGLHWRAGENYLDVLSLSPFTIHGCQPADAEGSFLSEQKFPLHARCQESSGEYMATLWALDTGRAYLVGVGPSTEDSSTRDTDLESCLGVGRNGVDAPVKFFFVKTCINRGPLAFLAAHTILDVGLLYRDDFLDCLLSQRSSWMLIEHFGWENTTLLQRLFYHSLFAIPDAIREAPVYTLPNGSKGRFCLDLKQENIAWRKSKKVRRIMVCGLFAVAVNRDIRDSLCLAREYHLEKKGNTWLKESYIDLLVDLAACPEYGVKIMSVELLEKSSGNVLAGCLGFSLGCVHHDFTMFTMQRSPEGFGTFATKLLGEALQQCGYNLWYWGFRLKYMEQFEGKYGGKIICKADFFARWAQNRDVQPNCTLEEFFRSGRGMLPYFVSAE</sequence>
<dbReference type="InterPro" id="IPR042203">
    <property type="entry name" value="Leu/Phe-tRNA_Trfase_C"/>
</dbReference>
<dbReference type="EMBL" id="PRFC01000028">
    <property type="protein sequence ID" value="PWV15641.1"/>
    <property type="molecule type" value="Genomic_DNA"/>
</dbReference>
<dbReference type="VEuPathDB" id="TriTrypDB:C3747_28g83"/>
<dbReference type="PANTHER" id="PTHR30098">
    <property type="entry name" value="LEUCYL/PHENYLALANYL-TRNA--PROTEIN TRANSFERASE"/>
    <property type="match status" value="1"/>
</dbReference>
<dbReference type="OrthoDB" id="2122564at2759"/>
<dbReference type="VEuPathDB" id="TriTrypDB:TCDM_02175"/>
<gene>
    <name evidence="4" type="ORF">C3747_28g83</name>
</gene>
<comment type="caution">
    <text evidence="4">The sequence shown here is derived from an EMBL/GenBank/DDBJ whole genome shotgun (WGS) entry which is preliminary data.</text>
</comment>
<keyword evidence="3" id="KW-0012">Acyltransferase</keyword>
<dbReference type="VEuPathDB" id="TriTrypDB:TcCLB.511741.60"/>
<accession>A0A2V2X4G9</accession>
<dbReference type="VEuPathDB" id="TriTrypDB:BCY84_01075"/>
<proteinExistence type="predicted"/>
<dbReference type="VEuPathDB" id="TriTrypDB:TcBrA4_0028460"/>
<dbReference type="VEuPathDB" id="TriTrypDB:TcCLB.511517.50"/>
<name>A0A2V2X4G9_TRYCR</name>
<evidence type="ECO:0000256" key="1">
    <source>
        <dbReference type="ARBA" id="ARBA00022490"/>
    </source>
</evidence>
<dbReference type="GO" id="GO:0030163">
    <property type="term" value="P:protein catabolic process"/>
    <property type="evidence" value="ECO:0007669"/>
    <property type="project" value="InterPro"/>
</dbReference>
<evidence type="ECO:0000256" key="2">
    <source>
        <dbReference type="ARBA" id="ARBA00022679"/>
    </source>
</evidence>